<dbReference type="Pfam" id="PF04536">
    <property type="entry name" value="TPM_phosphatase"/>
    <property type="match status" value="1"/>
</dbReference>
<dbReference type="PANTHER" id="PTHR30373">
    <property type="entry name" value="UPF0603 PROTEIN YGCG"/>
    <property type="match status" value="1"/>
</dbReference>
<proteinExistence type="predicted"/>
<organism evidence="2">
    <name type="scientific">bioreactor metagenome</name>
    <dbReference type="NCBI Taxonomy" id="1076179"/>
    <lineage>
        <taxon>unclassified sequences</taxon>
        <taxon>metagenomes</taxon>
        <taxon>ecological metagenomes</taxon>
    </lineage>
</organism>
<evidence type="ECO:0000313" key="2">
    <source>
        <dbReference type="EMBL" id="MPM61755.1"/>
    </source>
</evidence>
<gene>
    <name evidence="2" type="ORF">SDC9_108615</name>
</gene>
<evidence type="ECO:0000259" key="1">
    <source>
        <dbReference type="Pfam" id="PF04536"/>
    </source>
</evidence>
<dbReference type="Gene3D" id="3.10.310.50">
    <property type="match status" value="1"/>
</dbReference>
<dbReference type="AlphaFoldDB" id="A0A645B8L3"/>
<dbReference type="EMBL" id="VSSQ01018511">
    <property type="protein sequence ID" value="MPM61755.1"/>
    <property type="molecule type" value="Genomic_DNA"/>
</dbReference>
<comment type="caution">
    <text evidence="2">The sequence shown here is derived from an EMBL/GenBank/DDBJ whole genome shotgun (WGS) entry which is preliminary data.</text>
</comment>
<dbReference type="InterPro" id="IPR007621">
    <property type="entry name" value="TPM_dom"/>
</dbReference>
<feature type="domain" description="TPM" evidence="1">
    <location>
        <begin position="5"/>
        <end position="120"/>
    </location>
</feature>
<sequence>MGSKKFLTDDEKAQVVKAIEDAELNTSGEIRVHIESSCPGDPVGRAITVFNQLKMHRTKERNAVLIYIAWKSHKFAIIGDNGINEKVPEGFWDTEKEILLQHLKENRAADGLIAVIEMAGENLKKYFAYQSDDVNEQSNEISFGE</sequence>
<accession>A0A645B8L3</accession>
<name>A0A645B8L3_9ZZZZ</name>
<reference evidence="2" key="1">
    <citation type="submission" date="2019-08" db="EMBL/GenBank/DDBJ databases">
        <authorList>
            <person name="Kucharzyk K."/>
            <person name="Murdoch R.W."/>
            <person name="Higgins S."/>
            <person name="Loffler F."/>
        </authorList>
    </citation>
    <scope>NUCLEOTIDE SEQUENCE</scope>
</reference>
<dbReference type="PANTHER" id="PTHR30373:SF8">
    <property type="entry name" value="BLL7265 PROTEIN"/>
    <property type="match status" value="1"/>
</dbReference>
<protein>
    <recommendedName>
        <fullName evidence="1">TPM domain-containing protein</fullName>
    </recommendedName>
</protein>